<keyword evidence="1" id="KW-0812">Transmembrane</keyword>
<proteinExistence type="predicted"/>
<evidence type="ECO:0000256" key="1">
    <source>
        <dbReference type="SAM" id="Phobius"/>
    </source>
</evidence>
<dbReference type="AlphaFoldDB" id="A0A7W8IP62"/>
<protein>
    <submittedName>
        <fullName evidence="2">CDP-diglyceride synthetase</fullName>
    </submittedName>
</protein>
<dbReference type="Proteomes" id="UP000520011">
    <property type="component" value="Unassembled WGS sequence"/>
</dbReference>
<name>A0A7W8IP62_9BACL</name>
<reference evidence="2 3" key="1">
    <citation type="submission" date="2020-08" db="EMBL/GenBank/DDBJ databases">
        <title>Genomic Encyclopedia of Type Strains, Phase IV (KMG-IV): sequencing the most valuable type-strain genomes for metagenomic binning, comparative biology and taxonomic classification.</title>
        <authorList>
            <person name="Goeker M."/>
        </authorList>
    </citation>
    <scope>NUCLEOTIDE SEQUENCE [LARGE SCALE GENOMIC DNA]</scope>
    <source>
        <strain evidence="2 3">DSM 16325</strain>
    </source>
</reference>
<feature type="transmembrane region" description="Helical" evidence="1">
    <location>
        <begin position="5"/>
        <end position="24"/>
    </location>
</feature>
<feature type="transmembrane region" description="Helical" evidence="1">
    <location>
        <begin position="30"/>
        <end position="50"/>
    </location>
</feature>
<sequence length="58" mass="7040">MKKHVFSFIGTFFIYYLIISLFNHEWKSNIVTAFIFSVVFELFSVLFDVWQNKRKGKK</sequence>
<organism evidence="2 3">
    <name type="scientific">Anoxybacteroides tepidamans</name>
    <dbReference type="NCBI Taxonomy" id="265948"/>
    <lineage>
        <taxon>Bacteria</taxon>
        <taxon>Bacillati</taxon>
        <taxon>Bacillota</taxon>
        <taxon>Bacilli</taxon>
        <taxon>Bacillales</taxon>
        <taxon>Anoxybacillaceae</taxon>
        <taxon>Anoxybacteroides</taxon>
    </lineage>
</organism>
<evidence type="ECO:0000313" key="3">
    <source>
        <dbReference type="Proteomes" id="UP000520011"/>
    </source>
</evidence>
<evidence type="ECO:0000313" key="2">
    <source>
        <dbReference type="EMBL" id="MBB5324077.1"/>
    </source>
</evidence>
<keyword evidence="1" id="KW-1133">Transmembrane helix</keyword>
<dbReference type="EMBL" id="JACHEP010000003">
    <property type="protein sequence ID" value="MBB5324077.1"/>
    <property type="molecule type" value="Genomic_DNA"/>
</dbReference>
<keyword evidence="1" id="KW-0472">Membrane</keyword>
<gene>
    <name evidence="2" type="ORF">HNQ34_001169</name>
</gene>
<keyword evidence="3" id="KW-1185">Reference proteome</keyword>
<comment type="caution">
    <text evidence="2">The sequence shown here is derived from an EMBL/GenBank/DDBJ whole genome shotgun (WGS) entry which is preliminary data.</text>
</comment>
<accession>A0A7W8IP62</accession>